<evidence type="ECO:0000259" key="6">
    <source>
        <dbReference type="Pfam" id="PF24827"/>
    </source>
</evidence>
<organism evidence="7 8">
    <name type="scientific">Hyphomicrobium facile</name>
    <dbReference type="NCBI Taxonomy" id="51670"/>
    <lineage>
        <taxon>Bacteria</taxon>
        <taxon>Pseudomonadati</taxon>
        <taxon>Pseudomonadota</taxon>
        <taxon>Alphaproteobacteria</taxon>
        <taxon>Hyphomicrobiales</taxon>
        <taxon>Hyphomicrobiaceae</taxon>
        <taxon>Hyphomicrobium</taxon>
    </lineage>
</organism>
<dbReference type="Pfam" id="PF24827">
    <property type="entry name" value="AstE_AspA_cat"/>
    <property type="match status" value="1"/>
</dbReference>
<gene>
    <name evidence="7" type="ORF">SAMN04488557_1541</name>
</gene>
<dbReference type="SUPFAM" id="SSF53187">
    <property type="entry name" value="Zn-dependent exopeptidases"/>
    <property type="match status" value="1"/>
</dbReference>
<reference evidence="8" key="1">
    <citation type="submission" date="2016-10" db="EMBL/GenBank/DDBJ databases">
        <authorList>
            <person name="Varghese N."/>
            <person name="Submissions S."/>
        </authorList>
    </citation>
    <scope>NUCLEOTIDE SEQUENCE [LARGE SCALE GENOMIC DNA]</scope>
    <source>
        <strain evidence="8">DSM 1565</strain>
    </source>
</reference>
<evidence type="ECO:0000256" key="1">
    <source>
        <dbReference type="ARBA" id="ARBA00001947"/>
    </source>
</evidence>
<evidence type="ECO:0000313" key="7">
    <source>
        <dbReference type="EMBL" id="SFV32275.1"/>
    </source>
</evidence>
<dbReference type="PANTHER" id="PTHR37326">
    <property type="entry name" value="BLL3975 PROTEIN"/>
    <property type="match status" value="1"/>
</dbReference>
<dbReference type="GO" id="GO:0016811">
    <property type="term" value="F:hydrolase activity, acting on carbon-nitrogen (but not peptide) bonds, in linear amides"/>
    <property type="evidence" value="ECO:0007669"/>
    <property type="project" value="InterPro"/>
</dbReference>
<feature type="region of interest" description="Disordered" evidence="5">
    <location>
        <begin position="25"/>
        <end position="49"/>
    </location>
</feature>
<dbReference type="RefSeq" id="WP_092868110.1">
    <property type="nucleotide sequence ID" value="NZ_FPCH01000002.1"/>
</dbReference>
<dbReference type="Proteomes" id="UP000199423">
    <property type="component" value="Unassembled WGS sequence"/>
</dbReference>
<feature type="compositionally biased region" description="Polar residues" evidence="5">
    <location>
        <begin position="25"/>
        <end position="36"/>
    </location>
</feature>
<proteinExistence type="predicted"/>
<feature type="domain" description="Succinylglutamate desuccinylase/Aspartoacylase catalytic" evidence="6">
    <location>
        <begin position="100"/>
        <end position="288"/>
    </location>
</feature>
<sequence>MSPNKIDRRDFITSSIAVGTTTILASESGSADPQENTETRGSETGTVYTGESVQGKKVVSRLDVTDLEPGKKHFLYFQGVQAPGGQPWYVSVAIARGIRPGKRFTLTSGVHGDEMSSIQTVHTVIDRLDPTQMSGTVMAVLDIARPAVESMQRRWPNSGRGADLIDMNREWPGDENGASATSRHAGLLFNRLLRPNSDFAIDFHTGTTGLEVAAFIIGDRRLPDVKTMADLFPVGLMWDDPAYPGVLHNAFVDAGIPCFTPEVGAARVLDRDMIALFVEGTLNVLKHYGVISGPIGRTAADANMLIGDAAFPIIATHGGLVEFHAKLDDEVKAGQTIAVQRNMFGEVVAEYTTAVNGKLAAYRTDASSDPGNVLAFILFSQPGTPPRGGAQPYREESYPE</sequence>
<dbReference type="PANTHER" id="PTHR37326:SF1">
    <property type="entry name" value="BLL3975 PROTEIN"/>
    <property type="match status" value="1"/>
</dbReference>
<dbReference type="InterPro" id="IPR043795">
    <property type="entry name" value="N-alpha-Ac-DABA-like"/>
</dbReference>
<keyword evidence="8" id="KW-1185">Reference proteome</keyword>
<comment type="cofactor">
    <cofactor evidence="1">
        <name>Zn(2+)</name>
        <dbReference type="ChEBI" id="CHEBI:29105"/>
    </cofactor>
</comment>
<keyword evidence="4" id="KW-0862">Zinc</keyword>
<evidence type="ECO:0000256" key="4">
    <source>
        <dbReference type="ARBA" id="ARBA00022833"/>
    </source>
</evidence>
<dbReference type="OrthoDB" id="9782876at2"/>
<name>A0A1I7NC67_9HYPH</name>
<protein>
    <recommendedName>
        <fullName evidence="6">Succinylglutamate desuccinylase/Aspartoacylase catalytic domain-containing protein</fullName>
    </recommendedName>
</protein>
<evidence type="ECO:0000256" key="2">
    <source>
        <dbReference type="ARBA" id="ARBA00022723"/>
    </source>
</evidence>
<keyword evidence="3" id="KW-0378">Hydrolase</keyword>
<dbReference type="Gene3D" id="3.40.630.10">
    <property type="entry name" value="Zn peptidases"/>
    <property type="match status" value="1"/>
</dbReference>
<keyword evidence="2" id="KW-0479">Metal-binding</keyword>
<dbReference type="InterPro" id="IPR055438">
    <property type="entry name" value="AstE_AspA_cat"/>
</dbReference>
<dbReference type="STRING" id="51670.SAMN04488557_1541"/>
<evidence type="ECO:0000313" key="8">
    <source>
        <dbReference type="Proteomes" id="UP000199423"/>
    </source>
</evidence>
<evidence type="ECO:0000256" key="5">
    <source>
        <dbReference type="SAM" id="MobiDB-lite"/>
    </source>
</evidence>
<evidence type="ECO:0000256" key="3">
    <source>
        <dbReference type="ARBA" id="ARBA00022801"/>
    </source>
</evidence>
<dbReference type="EMBL" id="FPCH01000002">
    <property type="protein sequence ID" value="SFV32275.1"/>
    <property type="molecule type" value="Genomic_DNA"/>
</dbReference>
<dbReference type="PIRSF" id="PIRSF039012">
    <property type="entry name" value="ASP"/>
    <property type="match status" value="1"/>
</dbReference>
<accession>A0A1I7NC67</accession>
<dbReference type="GO" id="GO:0016788">
    <property type="term" value="F:hydrolase activity, acting on ester bonds"/>
    <property type="evidence" value="ECO:0007669"/>
    <property type="project" value="InterPro"/>
</dbReference>
<dbReference type="GO" id="GO:0046872">
    <property type="term" value="F:metal ion binding"/>
    <property type="evidence" value="ECO:0007669"/>
    <property type="project" value="UniProtKB-KW"/>
</dbReference>
<dbReference type="InterPro" id="IPR053138">
    <property type="entry name" value="N-alpha-Ac-DABA_deacetylase"/>
</dbReference>
<dbReference type="AlphaFoldDB" id="A0A1I7NC67"/>
<dbReference type="CDD" id="cd06251">
    <property type="entry name" value="M14_ASTE_ASPA-like"/>
    <property type="match status" value="1"/>
</dbReference>